<name>A0A7J6XPW0_TRYCR</name>
<proteinExistence type="predicted"/>
<reference evidence="1 2" key="1">
    <citation type="journal article" date="2019" name="Genome Biol. Evol.">
        <title>Nanopore Sequencing Significantly Improves Genome Assembly of the Protozoan Parasite Trypanosoma cruzi.</title>
        <authorList>
            <person name="Diaz-Viraque F."/>
            <person name="Pita S."/>
            <person name="Greif G."/>
            <person name="de Souza R.C.M."/>
            <person name="Iraola G."/>
            <person name="Robello C."/>
        </authorList>
    </citation>
    <scope>NUCLEOTIDE SEQUENCE [LARGE SCALE GENOMIC DNA]</scope>
    <source>
        <strain evidence="1 2">Berenice</strain>
    </source>
</reference>
<dbReference type="EMBL" id="JABDHM010000195">
    <property type="protein sequence ID" value="KAF5216549.1"/>
    <property type="molecule type" value="Genomic_DNA"/>
</dbReference>
<evidence type="ECO:0000313" key="1">
    <source>
        <dbReference type="EMBL" id="KAF5216549.1"/>
    </source>
</evidence>
<gene>
    <name evidence="1" type="ORF">ECC02_010681</name>
</gene>
<comment type="caution">
    <text evidence="1">The sequence shown here is derived from an EMBL/GenBank/DDBJ whole genome shotgun (WGS) entry which is preliminary data.</text>
</comment>
<organism evidence="1 2">
    <name type="scientific">Trypanosoma cruzi</name>
    <dbReference type="NCBI Taxonomy" id="5693"/>
    <lineage>
        <taxon>Eukaryota</taxon>
        <taxon>Discoba</taxon>
        <taxon>Euglenozoa</taxon>
        <taxon>Kinetoplastea</taxon>
        <taxon>Metakinetoplastina</taxon>
        <taxon>Trypanosomatida</taxon>
        <taxon>Trypanosomatidae</taxon>
        <taxon>Trypanosoma</taxon>
        <taxon>Schizotrypanum</taxon>
    </lineage>
</organism>
<sequence length="476" mass="54252">MHSCTCLAPKSYCRRVPSPCTQKTQNAATRFPNDHLTAMSFGYLMDRAPLAAGRTTQNKQHNALRSCEGNRPTTATQIRMILPFATTPLKWSGVIPSCSTVLATTRAIWPHRMIALHRCQRQLNLQRPIPVRRLHKHTGMLQKRIPVRRGVARRGTRAPFALRRRRAVSLHAPGPPRHMLKVRKQMGVGRQSTVSDQLLLLGFRQLVGAARSHKQQEKTQTHWPGHRGTPRQMPHAIQAFPEGLVPNGDVLFHLPHLRQSFLPVLCHKPRASIDVQRQSGLPLPKLRRSPHRTAQPHKLGLRLHALRQSRVIRVEFFQRHRKLLHALRKKTMTAGAPVHIFPIHQLLPLRVRPRQFLQVCSYKLFSSGITVTQPQSTMTRTGLPQLSAPLSEILFFVVLHGEPLKKGPGKPMADAVTVLLANARHTVVHGVKSRHKTWRRNIQNGLSIRRRRRRQQLREPILHAEVEHQHLRGSKV</sequence>
<evidence type="ECO:0000313" key="2">
    <source>
        <dbReference type="Proteomes" id="UP000583944"/>
    </source>
</evidence>
<accession>A0A7J6XPW0</accession>
<dbReference type="Proteomes" id="UP000583944">
    <property type="component" value="Unassembled WGS sequence"/>
</dbReference>
<dbReference type="VEuPathDB" id="TriTrypDB:ECC02_010681"/>
<dbReference type="AlphaFoldDB" id="A0A7J6XPW0"/>
<protein>
    <submittedName>
        <fullName evidence="1">Uncharacterized protein</fullName>
    </submittedName>
</protein>